<feature type="transmembrane region" description="Helical" evidence="1">
    <location>
        <begin position="139"/>
        <end position="163"/>
    </location>
</feature>
<keyword evidence="1" id="KW-1133">Transmembrane helix</keyword>
<dbReference type="Proteomes" id="UP000247459">
    <property type="component" value="Unassembled WGS sequence"/>
</dbReference>
<comment type="caution">
    <text evidence="2">The sequence shown here is derived from an EMBL/GenBank/DDBJ whole genome shotgun (WGS) entry which is preliminary data.</text>
</comment>
<dbReference type="EMBL" id="PRLG01000015">
    <property type="protein sequence ID" value="PYY29777.1"/>
    <property type="molecule type" value="Genomic_DNA"/>
</dbReference>
<keyword evidence="1" id="KW-0812">Transmembrane</keyword>
<name>A0A2W0CC79_9BACL</name>
<gene>
    <name evidence="2" type="ORF">PIL02S_01977</name>
</gene>
<dbReference type="OrthoDB" id="2680385at2"/>
<evidence type="ECO:0000313" key="2">
    <source>
        <dbReference type="EMBL" id="PYY29777.1"/>
    </source>
</evidence>
<protein>
    <submittedName>
        <fullName evidence="2">Uncharacterized protein</fullName>
    </submittedName>
</protein>
<organism evidence="2 3">
    <name type="scientific">Paenibacillus illinoisensis</name>
    <dbReference type="NCBI Taxonomy" id="59845"/>
    <lineage>
        <taxon>Bacteria</taxon>
        <taxon>Bacillati</taxon>
        <taxon>Bacillota</taxon>
        <taxon>Bacilli</taxon>
        <taxon>Bacillales</taxon>
        <taxon>Paenibacillaceae</taxon>
        <taxon>Paenibacillus</taxon>
    </lineage>
</organism>
<dbReference type="AlphaFoldDB" id="A0A2W0CC79"/>
<proteinExistence type="predicted"/>
<feature type="transmembrane region" description="Helical" evidence="1">
    <location>
        <begin position="88"/>
        <end position="113"/>
    </location>
</feature>
<sequence>MNIRLNMAEKQFLNEVLEELKQYQISSKNRRNIKQQLLEHIQESREHGQDSINELGDTTTFVKDFLEVNGIDLHSEIKNIRKSKGRTGILFSIGLFTLIVTYLGLQLILSMFLTESFNPLNTNSSFDYNIFYQISDNSWWNFLLMFISFSTSLLVSVFVMFYLRKINLNR</sequence>
<evidence type="ECO:0000256" key="1">
    <source>
        <dbReference type="SAM" id="Phobius"/>
    </source>
</evidence>
<evidence type="ECO:0000313" key="3">
    <source>
        <dbReference type="Proteomes" id="UP000247459"/>
    </source>
</evidence>
<reference evidence="2 3" key="1">
    <citation type="submission" date="2018-01" db="EMBL/GenBank/DDBJ databases">
        <title>Genome sequence of the PGP bacterium Paenibacillus illinoisensis E3.</title>
        <authorList>
            <person name="Rolli E."/>
            <person name="Marasco R."/>
            <person name="Bessem C."/>
            <person name="Michoud G."/>
            <person name="Gaiarsa S."/>
            <person name="Borin S."/>
            <person name="Daffonchio D."/>
        </authorList>
    </citation>
    <scope>NUCLEOTIDE SEQUENCE [LARGE SCALE GENOMIC DNA]</scope>
    <source>
        <strain evidence="2 3">E3</strain>
    </source>
</reference>
<accession>A0A2W0CC79</accession>
<keyword evidence="1" id="KW-0472">Membrane</keyword>